<protein>
    <recommendedName>
        <fullName evidence="4">Transmembrane protein</fullName>
    </recommendedName>
</protein>
<dbReference type="EMBL" id="CAJJDP010000166">
    <property type="protein sequence ID" value="CAD8213753.1"/>
    <property type="molecule type" value="Genomic_DNA"/>
</dbReference>
<comment type="caution">
    <text evidence="2">The sequence shown here is derived from an EMBL/GenBank/DDBJ whole genome shotgun (WGS) entry which is preliminary data.</text>
</comment>
<organism evidence="2 3">
    <name type="scientific">Paramecium octaurelia</name>
    <dbReference type="NCBI Taxonomy" id="43137"/>
    <lineage>
        <taxon>Eukaryota</taxon>
        <taxon>Sar</taxon>
        <taxon>Alveolata</taxon>
        <taxon>Ciliophora</taxon>
        <taxon>Intramacronucleata</taxon>
        <taxon>Oligohymenophorea</taxon>
        <taxon>Peniculida</taxon>
        <taxon>Parameciidae</taxon>
        <taxon>Paramecium</taxon>
    </lineage>
</organism>
<keyword evidence="3" id="KW-1185">Reference proteome</keyword>
<gene>
    <name evidence="2" type="ORF">POCTA_138.1.T1630060</name>
</gene>
<keyword evidence="1" id="KW-0472">Membrane</keyword>
<evidence type="ECO:0000256" key="1">
    <source>
        <dbReference type="SAM" id="Phobius"/>
    </source>
</evidence>
<dbReference type="Proteomes" id="UP000683925">
    <property type="component" value="Unassembled WGS sequence"/>
</dbReference>
<dbReference type="AlphaFoldDB" id="A0A8S1YJL1"/>
<proteinExistence type="predicted"/>
<name>A0A8S1YJL1_PAROT</name>
<reference evidence="2" key="1">
    <citation type="submission" date="2021-01" db="EMBL/GenBank/DDBJ databases">
        <authorList>
            <consortium name="Genoscope - CEA"/>
            <person name="William W."/>
        </authorList>
    </citation>
    <scope>NUCLEOTIDE SEQUENCE</scope>
</reference>
<accession>A0A8S1YJL1</accession>
<feature type="transmembrane region" description="Helical" evidence="1">
    <location>
        <begin position="221"/>
        <end position="244"/>
    </location>
</feature>
<evidence type="ECO:0000313" key="2">
    <source>
        <dbReference type="EMBL" id="CAD8213753.1"/>
    </source>
</evidence>
<sequence length="348" mass="41792">MLTQYAKNQFYFRIKLLCKYYSKAHYQKIHLNKAQSHFAIILNREQTKIKIQEQAQTKYCQNSFNCQQYNPIEFGTYFILVNQIKLAYIAERNQQPLQNLLTLEFYQYDVEKHPMNFTYQFPLLFQSLGLLQILKDFNNKQIHIKNIEVAKIVVKILLKLSIRLQQSYKITLKIKSHEYLNFTFHVFAQFKEQNKETSGKIQQWYQCYNLNELRQKISKKISLYIILLKFSTQINLFFFSCYYIQIIIKLKILYIRCYRQQLLCLKINLEIFRIIYINKSFSVSITKELQLEIKETPHMVIAPIIKALLDDEAKLDIYFDDSDIIFGSYRVIDSLGLRIDQLFELTKS</sequence>
<keyword evidence="1" id="KW-0812">Transmembrane</keyword>
<keyword evidence="1" id="KW-1133">Transmembrane helix</keyword>
<evidence type="ECO:0000313" key="3">
    <source>
        <dbReference type="Proteomes" id="UP000683925"/>
    </source>
</evidence>
<evidence type="ECO:0008006" key="4">
    <source>
        <dbReference type="Google" id="ProtNLM"/>
    </source>
</evidence>